<evidence type="ECO:0000313" key="1">
    <source>
        <dbReference type="EMBL" id="KAI3725658.1"/>
    </source>
</evidence>
<comment type="caution">
    <text evidence="1">The sequence shown here is derived from an EMBL/GenBank/DDBJ whole genome shotgun (WGS) entry which is preliminary data.</text>
</comment>
<proteinExistence type="predicted"/>
<sequence length="119" mass="12961">MENIDYSWGVGSVIAMLLVVACLMFLPLGMGAVAPPSLPLVVLVPVLLEVAFITVQLSNFKVDTSIDKSIDVHGRVYRFCPCNKKIKLLNHIDAAEIGFCYMLQNLNISASHDAADKTP</sequence>
<gene>
    <name evidence="1" type="ORF">L1987_65449</name>
</gene>
<dbReference type="Proteomes" id="UP001056120">
    <property type="component" value="Linkage Group LG22"/>
</dbReference>
<dbReference type="EMBL" id="CM042039">
    <property type="protein sequence ID" value="KAI3725658.1"/>
    <property type="molecule type" value="Genomic_DNA"/>
</dbReference>
<keyword evidence="2" id="KW-1185">Reference proteome</keyword>
<protein>
    <submittedName>
        <fullName evidence="1">Uncharacterized protein</fullName>
    </submittedName>
</protein>
<organism evidence="1 2">
    <name type="scientific">Smallanthus sonchifolius</name>
    <dbReference type="NCBI Taxonomy" id="185202"/>
    <lineage>
        <taxon>Eukaryota</taxon>
        <taxon>Viridiplantae</taxon>
        <taxon>Streptophyta</taxon>
        <taxon>Embryophyta</taxon>
        <taxon>Tracheophyta</taxon>
        <taxon>Spermatophyta</taxon>
        <taxon>Magnoliopsida</taxon>
        <taxon>eudicotyledons</taxon>
        <taxon>Gunneridae</taxon>
        <taxon>Pentapetalae</taxon>
        <taxon>asterids</taxon>
        <taxon>campanulids</taxon>
        <taxon>Asterales</taxon>
        <taxon>Asteraceae</taxon>
        <taxon>Asteroideae</taxon>
        <taxon>Heliantheae alliance</taxon>
        <taxon>Millerieae</taxon>
        <taxon>Smallanthus</taxon>
    </lineage>
</organism>
<reference evidence="1 2" key="2">
    <citation type="journal article" date="2022" name="Mol. Ecol. Resour.">
        <title>The genomes of chicory, endive, great burdock and yacon provide insights into Asteraceae paleo-polyploidization history and plant inulin production.</title>
        <authorList>
            <person name="Fan W."/>
            <person name="Wang S."/>
            <person name="Wang H."/>
            <person name="Wang A."/>
            <person name="Jiang F."/>
            <person name="Liu H."/>
            <person name="Zhao H."/>
            <person name="Xu D."/>
            <person name="Zhang Y."/>
        </authorList>
    </citation>
    <scope>NUCLEOTIDE SEQUENCE [LARGE SCALE GENOMIC DNA]</scope>
    <source>
        <strain evidence="2">cv. Yunnan</strain>
        <tissue evidence="1">Leaves</tissue>
    </source>
</reference>
<name>A0ACB9BUH5_9ASTR</name>
<accession>A0ACB9BUH5</accession>
<reference evidence="2" key="1">
    <citation type="journal article" date="2022" name="Mol. Ecol. Resour.">
        <title>The genomes of chicory, endive, great burdock and yacon provide insights into Asteraceae palaeo-polyploidization history and plant inulin production.</title>
        <authorList>
            <person name="Fan W."/>
            <person name="Wang S."/>
            <person name="Wang H."/>
            <person name="Wang A."/>
            <person name="Jiang F."/>
            <person name="Liu H."/>
            <person name="Zhao H."/>
            <person name="Xu D."/>
            <person name="Zhang Y."/>
        </authorList>
    </citation>
    <scope>NUCLEOTIDE SEQUENCE [LARGE SCALE GENOMIC DNA]</scope>
    <source>
        <strain evidence="2">cv. Yunnan</strain>
    </source>
</reference>
<evidence type="ECO:0000313" key="2">
    <source>
        <dbReference type="Proteomes" id="UP001056120"/>
    </source>
</evidence>